<evidence type="ECO:0000313" key="1">
    <source>
        <dbReference type="EMBL" id="RUM99010.1"/>
    </source>
</evidence>
<evidence type="ECO:0000313" key="2">
    <source>
        <dbReference type="Proteomes" id="UP000281647"/>
    </source>
</evidence>
<dbReference type="AlphaFoldDB" id="A0A432VA52"/>
<reference evidence="1 2" key="1">
    <citation type="submission" date="2018-11" db="EMBL/GenBank/DDBJ databases">
        <title>Pseudaminobacter arsenicus sp. nov., an arsenic-resistant bacterium isolated from arsenic-rich aquifers.</title>
        <authorList>
            <person name="Mu Y."/>
        </authorList>
    </citation>
    <scope>NUCLEOTIDE SEQUENCE [LARGE SCALE GENOMIC DNA]</scope>
    <source>
        <strain evidence="1 2">CB3</strain>
    </source>
</reference>
<dbReference type="RefSeq" id="WP_128624512.1">
    <property type="nucleotide sequence ID" value="NZ_ML133508.1"/>
</dbReference>
<gene>
    <name evidence="1" type="ORF">EET67_05050</name>
</gene>
<dbReference type="Proteomes" id="UP000281647">
    <property type="component" value="Unassembled WGS sequence"/>
</dbReference>
<organism evidence="1 2">
    <name type="scientific">Borborobacter arsenicus</name>
    <dbReference type="NCBI Taxonomy" id="1851146"/>
    <lineage>
        <taxon>Bacteria</taxon>
        <taxon>Pseudomonadati</taxon>
        <taxon>Pseudomonadota</taxon>
        <taxon>Alphaproteobacteria</taxon>
        <taxon>Hyphomicrobiales</taxon>
        <taxon>Phyllobacteriaceae</taxon>
        <taxon>Borborobacter</taxon>
    </lineage>
</organism>
<dbReference type="OrthoDB" id="8447695at2"/>
<protein>
    <submittedName>
        <fullName evidence="1">Uncharacterized protein</fullName>
    </submittedName>
</protein>
<sequence length="104" mass="11688">MTDDHVCHVCGVARDCGLGFDKPLRWLCVDCSMLIDDIRKIKRMDAYEHRALDKVDDIAGDFAAEHGTDMAAMDDLTRRMLWKTVVQGYGNALRGAIRSNDAPF</sequence>
<name>A0A432VA52_9HYPH</name>
<comment type="caution">
    <text evidence="1">The sequence shown here is derived from an EMBL/GenBank/DDBJ whole genome shotgun (WGS) entry which is preliminary data.</text>
</comment>
<keyword evidence="2" id="KW-1185">Reference proteome</keyword>
<accession>A0A432VA52</accession>
<dbReference type="EMBL" id="RKST01000003">
    <property type="protein sequence ID" value="RUM99010.1"/>
    <property type="molecule type" value="Genomic_DNA"/>
</dbReference>
<proteinExistence type="predicted"/>